<dbReference type="EMBL" id="PDNA01000217">
    <property type="protein sequence ID" value="PGH02887.1"/>
    <property type="molecule type" value="Genomic_DNA"/>
</dbReference>
<evidence type="ECO:0000256" key="3">
    <source>
        <dbReference type="PROSITE-ProRule" id="PRU00023"/>
    </source>
</evidence>
<dbReference type="SUPFAM" id="SSF48403">
    <property type="entry name" value="Ankyrin repeat"/>
    <property type="match status" value="2"/>
</dbReference>
<dbReference type="SMART" id="SM00248">
    <property type="entry name" value="ANK"/>
    <property type="match status" value="11"/>
</dbReference>
<dbReference type="InterPro" id="IPR036770">
    <property type="entry name" value="Ankyrin_rpt-contain_sf"/>
</dbReference>
<dbReference type="OrthoDB" id="4204812at2759"/>
<dbReference type="Proteomes" id="UP000224634">
    <property type="component" value="Unassembled WGS sequence"/>
</dbReference>
<evidence type="ECO:0000313" key="5">
    <source>
        <dbReference type="Proteomes" id="UP000224634"/>
    </source>
</evidence>
<proteinExistence type="predicted"/>
<keyword evidence="5" id="KW-1185">Reference proteome</keyword>
<sequence length="537" mass="57441">MTPLHSAIIHGHQNAVNLLLAAGADTEALAPDDYGDPLDTPLTLAARLGRREIARDLWDRGVDLGLRNAAGLTALESAAMHGQSAMVSDLCAWNDKWSREVRESALGRAAARWSADTVQALLDNMRFGQIALDTALIRGADKRAVLSPDEDIKLTAPPDKELMNHGRTISLLVDSGASVNARHPATGTPAIHIATQFPETIQGLKVLLQRGANVNLQDAHGQTALFIAGAKVPPHPAPRRIHHIDGIRTLLEHGASVTIPDETGRTPLHVMAYNGPLSMFQLCLEECDAPIPKTLHGETLLHAAAAGNQLEIIQSLLDAGAGINEASSSRWSAMIFAATPMAPANVEQTLRLLLSRGANVGSTSSEGWTALHRTAYLHESSNPARVAALLISAGAKVDAPAIVPDFRFRQPGEVRNWGTIAGHHLKEALSEYAHHCGERGILKNLTPLHWACESGSLGVVEVLLRYGANPTARDSTGSTPALRAAFSRHQPYSASRRQGIIKTLLKAGACFNEQNNEGLSIKAWAVGCGLGLDWNKW</sequence>
<dbReference type="Gene3D" id="1.25.40.20">
    <property type="entry name" value="Ankyrin repeat-containing domain"/>
    <property type="match status" value="4"/>
</dbReference>
<evidence type="ECO:0000256" key="2">
    <source>
        <dbReference type="ARBA" id="ARBA00023043"/>
    </source>
</evidence>
<dbReference type="PRINTS" id="PR01415">
    <property type="entry name" value="ANKYRIN"/>
</dbReference>
<dbReference type="Pfam" id="PF12796">
    <property type="entry name" value="Ank_2"/>
    <property type="match status" value="1"/>
</dbReference>
<name>A0A2B7X2A0_POLH7</name>
<feature type="repeat" description="ANK" evidence="3">
    <location>
        <begin position="37"/>
        <end position="69"/>
    </location>
</feature>
<dbReference type="PANTHER" id="PTHR24198:SF194">
    <property type="entry name" value="INVERSIN-A"/>
    <property type="match status" value="1"/>
</dbReference>
<dbReference type="Pfam" id="PF00023">
    <property type="entry name" value="Ank"/>
    <property type="match status" value="2"/>
</dbReference>
<feature type="repeat" description="ANK" evidence="3">
    <location>
        <begin position="1"/>
        <end position="31"/>
    </location>
</feature>
<gene>
    <name evidence="4" type="ORF">AJ80_08785</name>
</gene>
<feature type="repeat" description="ANK" evidence="3">
    <location>
        <begin position="443"/>
        <end position="475"/>
    </location>
</feature>
<dbReference type="AlphaFoldDB" id="A0A2B7X2A0"/>
<evidence type="ECO:0000256" key="1">
    <source>
        <dbReference type="ARBA" id="ARBA00022737"/>
    </source>
</evidence>
<keyword evidence="1" id="KW-0677">Repeat</keyword>
<reference evidence="4 5" key="1">
    <citation type="submission" date="2017-10" db="EMBL/GenBank/DDBJ databases">
        <title>Comparative genomics in systemic dimorphic fungi from Ajellomycetaceae.</title>
        <authorList>
            <person name="Munoz J.F."/>
            <person name="Mcewen J.G."/>
            <person name="Clay O.K."/>
            <person name="Cuomo C.A."/>
        </authorList>
    </citation>
    <scope>NUCLEOTIDE SEQUENCE [LARGE SCALE GENOMIC DNA]</scope>
    <source>
        <strain evidence="4 5">UAMH7299</strain>
    </source>
</reference>
<comment type="caution">
    <text evidence="4">The sequence shown here is derived from an EMBL/GenBank/DDBJ whole genome shotgun (WGS) entry which is preliminary data.</text>
</comment>
<feature type="repeat" description="ANK" evidence="3">
    <location>
        <begin position="186"/>
        <end position="219"/>
    </location>
</feature>
<keyword evidence="2 3" id="KW-0040">ANK repeat</keyword>
<accession>A0A2B7X2A0</accession>
<dbReference type="PANTHER" id="PTHR24198">
    <property type="entry name" value="ANKYRIN REPEAT AND PROTEIN KINASE DOMAIN-CONTAINING PROTEIN"/>
    <property type="match status" value="1"/>
</dbReference>
<feature type="repeat" description="ANK" evidence="3">
    <location>
        <begin position="296"/>
        <end position="328"/>
    </location>
</feature>
<dbReference type="PROSITE" id="PS50088">
    <property type="entry name" value="ANK_REPEAT"/>
    <property type="match status" value="5"/>
</dbReference>
<dbReference type="PROSITE" id="PS50297">
    <property type="entry name" value="ANK_REP_REGION"/>
    <property type="match status" value="4"/>
</dbReference>
<organism evidence="4 5">
    <name type="scientific">Polytolypa hystricis (strain UAMH7299)</name>
    <dbReference type="NCBI Taxonomy" id="1447883"/>
    <lineage>
        <taxon>Eukaryota</taxon>
        <taxon>Fungi</taxon>
        <taxon>Dikarya</taxon>
        <taxon>Ascomycota</taxon>
        <taxon>Pezizomycotina</taxon>
        <taxon>Eurotiomycetes</taxon>
        <taxon>Eurotiomycetidae</taxon>
        <taxon>Onygenales</taxon>
        <taxon>Onygenales incertae sedis</taxon>
        <taxon>Polytolypa</taxon>
    </lineage>
</organism>
<dbReference type="InterPro" id="IPR002110">
    <property type="entry name" value="Ankyrin_rpt"/>
</dbReference>
<dbReference type="STRING" id="1447883.A0A2B7X2A0"/>
<protein>
    <submittedName>
        <fullName evidence="4">Uncharacterized protein</fullName>
    </submittedName>
</protein>
<evidence type="ECO:0000313" key="4">
    <source>
        <dbReference type="EMBL" id="PGH02887.1"/>
    </source>
</evidence>